<gene>
    <name evidence="2" type="ORF">E3U55_13445</name>
</gene>
<evidence type="ECO:0000259" key="1">
    <source>
        <dbReference type="SMART" id="SM00563"/>
    </source>
</evidence>
<organism evidence="2 3">
    <name type="scientific">Filobacillus milosensis</name>
    <dbReference type="NCBI Taxonomy" id="94137"/>
    <lineage>
        <taxon>Bacteria</taxon>
        <taxon>Bacillati</taxon>
        <taxon>Bacillota</taxon>
        <taxon>Bacilli</taxon>
        <taxon>Bacillales</taxon>
        <taxon>Bacillaceae</taxon>
        <taxon>Filobacillus</taxon>
    </lineage>
</organism>
<dbReference type="Pfam" id="PF01553">
    <property type="entry name" value="Acyltransferase"/>
    <property type="match status" value="1"/>
</dbReference>
<dbReference type="RefSeq" id="WP_134340993.1">
    <property type="nucleotide sequence ID" value="NZ_SOPW01000016.1"/>
</dbReference>
<protein>
    <submittedName>
        <fullName evidence="2">1-acyl-sn-glycerol-3-phosphate acyltransferase</fullName>
    </submittedName>
</protein>
<keyword evidence="2" id="KW-0808">Transferase</keyword>
<dbReference type="GO" id="GO:0016746">
    <property type="term" value="F:acyltransferase activity"/>
    <property type="evidence" value="ECO:0007669"/>
    <property type="project" value="UniProtKB-KW"/>
</dbReference>
<proteinExistence type="predicted"/>
<dbReference type="CDD" id="cd07989">
    <property type="entry name" value="LPLAT_AGPAT-like"/>
    <property type="match status" value="1"/>
</dbReference>
<sequence length="401" mass="47082">MSIEKKPSKLVQHMLLGPIRAFINLRSDIQVVRNDTKGLKPPYVILSNHVNNWDPLILNSYVDEPICYIAGEPLFRHPFLKHVLNYVGAIRKTKFTNDTSTIRNVLKAKKHGRVIGVFPEGNRNWDGYNEPLIYSTSKLVKLLDVPVVFAKIKGGYLSHPRWGDGHRKGKIELTFEQISDQGDFINASIEDIHNRLTEAMHHDEMAWQRDHKNQYISKHPAHYLERLLFVCPHCQTPGYMYSNKDEFRCLNCNYLVTYTPEGHFESINQPTYHLTPYEWKNWQLQFLRENLFRDDLVNVWGDCLKDPVKLYVSYDQQPFKLVGEGTLTWNNQQFDFINSKDQITFSIHQADGINIQFHHKLDFLYHNAFYRLVFYQPRSSAYKWLQVTKQIKKQEGVSHGT</sequence>
<dbReference type="Proteomes" id="UP000297975">
    <property type="component" value="Unassembled WGS sequence"/>
</dbReference>
<keyword evidence="3" id="KW-1185">Reference proteome</keyword>
<comment type="caution">
    <text evidence="2">The sequence shown here is derived from an EMBL/GenBank/DDBJ whole genome shotgun (WGS) entry which is preliminary data.</text>
</comment>
<dbReference type="AlphaFoldDB" id="A0A4Y8IEB2"/>
<evidence type="ECO:0000313" key="2">
    <source>
        <dbReference type="EMBL" id="TFB14628.1"/>
    </source>
</evidence>
<evidence type="ECO:0000313" key="3">
    <source>
        <dbReference type="Proteomes" id="UP000297975"/>
    </source>
</evidence>
<keyword evidence="2" id="KW-0012">Acyltransferase</keyword>
<accession>A0A4Y8IEB2</accession>
<dbReference type="EMBL" id="SOPW01000016">
    <property type="protein sequence ID" value="TFB14628.1"/>
    <property type="molecule type" value="Genomic_DNA"/>
</dbReference>
<feature type="domain" description="Phospholipid/glycerol acyltransferase" evidence="1">
    <location>
        <begin position="43"/>
        <end position="155"/>
    </location>
</feature>
<name>A0A4Y8IEB2_9BACI</name>
<reference evidence="2 3" key="1">
    <citation type="submission" date="2019-03" db="EMBL/GenBank/DDBJ databases">
        <authorList>
            <person name="He R.-H."/>
        </authorList>
    </citation>
    <scope>NUCLEOTIDE SEQUENCE [LARGE SCALE GENOMIC DNA]</scope>
    <source>
        <strain evidence="3">SH 714</strain>
    </source>
</reference>
<dbReference type="OrthoDB" id="9803035at2"/>
<dbReference type="SUPFAM" id="SSF69593">
    <property type="entry name" value="Glycerol-3-phosphate (1)-acyltransferase"/>
    <property type="match status" value="1"/>
</dbReference>
<dbReference type="InterPro" id="IPR002123">
    <property type="entry name" value="Plipid/glycerol_acylTrfase"/>
</dbReference>
<dbReference type="SMART" id="SM00563">
    <property type="entry name" value="PlsC"/>
    <property type="match status" value="1"/>
</dbReference>